<dbReference type="PANTHER" id="PTHR10039:SF16">
    <property type="entry name" value="GPI INOSITOL-DEACYLASE"/>
    <property type="match status" value="1"/>
</dbReference>
<feature type="compositionally biased region" description="Low complexity" evidence="2">
    <location>
        <begin position="902"/>
        <end position="932"/>
    </location>
</feature>
<dbReference type="SUPFAM" id="SSF52540">
    <property type="entry name" value="P-loop containing nucleoside triphosphate hydrolases"/>
    <property type="match status" value="1"/>
</dbReference>
<evidence type="ECO:0000259" key="4">
    <source>
        <dbReference type="PROSITE" id="PS50837"/>
    </source>
</evidence>
<accession>A0AAN6SMD5</accession>
<proteinExistence type="predicted"/>
<feature type="compositionally biased region" description="Pro residues" evidence="2">
    <location>
        <begin position="793"/>
        <end position="804"/>
    </location>
</feature>
<feature type="compositionally biased region" description="Low complexity" evidence="2">
    <location>
        <begin position="823"/>
        <end position="838"/>
    </location>
</feature>
<dbReference type="Pfam" id="PF24883">
    <property type="entry name" value="NPHP3_N"/>
    <property type="match status" value="1"/>
</dbReference>
<keyword evidence="6" id="KW-1185">Reference proteome</keyword>
<protein>
    <recommendedName>
        <fullName evidence="4">NACHT domain-containing protein</fullName>
    </recommendedName>
</protein>
<keyword evidence="3" id="KW-0732">Signal</keyword>
<evidence type="ECO:0000313" key="5">
    <source>
        <dbReference type="EMBL" id="KAK4032460.1"/>
    </source>
</evidence>
<evidence type="ECO:0000256" key="1">
    <source>
        <dbReference type="ARBA" id="ARBA00022737"/>
    </source>
</evidence>
<feature type="domain" description="NACHT" evidence="4">
    <location>
        <begin position="233"/>
        <end position="372"/>
    </location>
</feature>
<comment type="caution">
    <text evidence="5">The sequence shown here is derived from an EMBL/GenBank/DDBJ whole genome shotgun (WGS) entry which is preliminary data.</text>
</comment>
<name>A0AAN6SMD5_9PEZI</name>
<feature type="signal peptide" evidence="3">
    <location>
        <begin position="1"/>
        <end position="22"/>
    </location>
</feature>
<dbReference type="Proteomes" id="UP001303115">
    <property type="component" value="Unassembled WGS sequence"/>
</dbReference>
<dbReference type="Gene3D" id="3.40.50.300">
    <property type="entry name" value="P-loop containing nucleotide triphosphate hydrolases"/>
    <property type="match status" value="1"/>
</dbReference>
<feature type="chain" id="PRO_5043041206" description="NACHT domain-containing protein" evidence="3">
    <location>
        <begin position="23"/>
        <end position="945"/>
    </location>
</feature>
<dbReference type="EMBL" id="MU854608">
    <property type="protein sequence ID" value="KAK4032460.1"/>
    <property type="molecule type" value="Genomic_DNA"/>
</dbReference>
<feature type="compositionally biased region" description="Polar residues" evidence="2">
    <location>
        <begin position="868"/>
        <end position="887"/>
    </location>
</feature>
<evidence type="ECO:0000256" key="2">
    <source>
        <dbReference type="SAM" id="MobiDB-lite"/>
    </source>
</evidence>
<organism evidence="5 6">
    <name type="scientific">Parachaetomium inaequale</name>
    <dbReference type="NCBI Taxonomy" id="2588326"/>
    <lineage>
        <taxon>Eukaryota</taxon>
        <taxon>Fungi</taxon>
        <taxon>Dikarya</taxon>
        <taxon>Ascomycota</taxon>
        <taxon>Pezizomycotina</taxon>
        <taxon>Sordariomycetes</taxon>
        <taxon>Sordariomycetidae</taxon>
        <taxon>Sordariales</taxon>
        <taxon>Chaetomiaceae</taxon>
        <taxon>Parachaetomium</taxon>
    </lineage>
</organism>
<evidence type="ECO:0000256" key="3">
    <source>
        <dbReference type="SAM" id="SignalP"/>
    </source>
</evidence>
<keyword evidence="1" id="KW-0677">Repeat</keyword>
<dbReference type="AlphaFoldDB" id="A0AAN6SMD5"/>
<dbReference type="InterPro" id="IPR027417">
    <property type="entry name" value="P-loop_NTPase"/>
</dbReference>
<dbReference type="InterPro" id="IPR056884">
    <property type="entry name" value="NPHP3-like_N"/>
</dbReference>
<sequence>MEAVALASTFATLLGFSMQLYGNCKYYVDAARGDCPNDLKLILIETSSLEATLRTVQDILAASDTRREDEARLQRQIGKSVEECKSCLEKLLKLVPKPLLRDEDHKLSKRDKAKILLNALAWGTSGKKGECDIQLKHLRAHKATLSLNLTAELSHEVKKISADVTEVKTSVNTMQTKLDASQRAEVYKWLEQVNPSKNHNNARQLHKKETGQWLTRTDQWKNWIDGAPDPKSRFLWLHGIPGAGKTVLAYTIIEQVRARAKADNSQGFAFYYCYHGRNKDEAVPFLTWVICQLCRQSECIPVILTELFRHGCEPTVEELLDCLEAILTRFRQAYVVVDAVDESNPRKNMIGVLSDLGSNKRFAKIRLAVTSREYQDVEHAFKPRSVAMSMANTGVKDDIRRCVELTLQDPQYASWGRELRDVVAHLVPEKADGMFRYAACQLELLADCHTVDEVKRELSHLPATLNETYERILRKIEPKHRDEAVRALALILGSLENIGPILVQTLVTGVVGGPGIKSFCTIDTLRRHCICLIKVRAEDNTVHMAHYTVREFLQSRDIQKKLPAFALPEKKVNEIYFNTIMSTAAQFSGTPSVHNMPEDGNGDPVDFRLYALRRTRVAMFWHRQTLGEGRENKKLLLQLLNPYEPSFPGLRALGSDGHSDDSNQATFDWIPKYNPSADAAEKAAAHLTMLVGFKNLDLVKEFLKSKSDQDKATLFSTEMKVVLPAEWKIYSKRGTFDPKPSSVTVLDFFKEGQKRGFDTDVELNMLRGAFGAYSRGVPESKPASSVSTKKTPAPTPARNNPPAPTINIPTPSSRDTAPPPAAAPSSKKSSTRPSSKGPANLGLSTGGGGPAKSNPPPRSPSNIPRSPGSTSTSTFAGRKSSTSNSRIPQLHGDGRGQGQGGKQQTPVPAVNSSASSTSGSRSGVNNAAQNAQNGGGSSSKDTMRR</sequence>
<reference evidence="6" key="1">
    <citation type="journal article" date="2023" name="Mol. Phylogenet. Evol.">
        <title>Genome-scale phylogeny and comparative genomics of the fungal order Sordariales.</title>
        <authorList>
            <person name="Hensen N."/>
            <person name="Bonometti L."/>
            <person name="Westerberg I."/>
            <person name="Brannstrom I.O."/>
            <person name="Guillou S."/>
            <person name="Cros-Aarteil S."/>
            <person name="Calhoun S."/>
            <person name="Haridas S."/>
            <person name="Kuo A."/>
            <person name="Mondo S."/>
            <person name="Pangilinan J."/>
            <person name="Riley R."/>
            <person name="LaButti K."/>
            <person name="Andreopoulos B."/>
            <person name="Lipzen A."/>
            <person name="Chen C."/>
            <person name="Yan M."/>
            <person name="Daum C."/>
            <person name="Ng V."/>
            <person name="Clum A."/>
            <person name="Steindorff A."/>
            <person name="Ohm R.A."/>
            <person name="Martin F."/>
            <person name="Silar P."/>
            <person name="Natvig D.O."/>
            <person name="Lalanne C."/>
            <person name="Gautier V."/>
            <person name="Ament-Velasquez S.L."/>
            <person name="Kruys A."/>
            <person name="Hutchinson M.I."/>
            <person name="Powell A.J."/>
            <person name="Barry K."/>
            <person name="Miller A.N."/>
            <person name="Grigoriev I.V."/>
            <person name="Debuchy R."/>
            <person name="Gladieux P."/>
            <person name="Hiltunen Thoren M."/>
            <person name="Johannesson H."/>
        </authorList>
    </citation>
    <scope>NUCLEOTIDE SEQUENCE [LARGE SCALE GENOMIC DNA]</scope>
    <source>
        <strain evidence="6">CBS 284.82</strain>
    </source>
</reference>
<gene>
    <name evidence="5" type="ORF">C8A01DRAFT_20467</name>
</gene>
<evidence type="ECO:0000313" key="6">
    <source>
        <dbReference type="Proteomes" id="UP001303115"/>
    </source>
</evidence>
<dbReference type="InterPro" id="IPR007111">
    <property type="entry name" value="NACHT_NTPase"/>
</dbReference>
<feature type="compositionally biased region" description="Low complexity" evidence="2">
    <location>
        <begin position="805"/>
        <end position="816"/>
    </location>
</feature>
<dbReference type="PROSITE" id="PS50837">
    <property type="entry name" value="NACHT"/>
    <property type="match status" value="1"/>
</dbReference>
<dbReference type="PANTHER" id="PTHR10039">
    <property type="entry name" value="AMELOGENIN"/>
    <property type="match status" value="1"/>
</dbReference>
<feature type="region of interest" description="Disordered" evidence="2">
    <location>
        <begin position="773"/>
        <end position="945"/>
    </location>
</feature>